<gene>
    <name evidence="1" type="ORF">E0E05_08445</name>
</gene>
<protein>
    <submittedName>
        <fullName evidence="1">Uncharacterized protein</fullName>
    </submittedName>
</protein>
<dbReference type="Proteomes" id="UP000293719">
    <property type="component" value="Chromosome"/>
</dbReference>
<sequence>MAERRVVDHRGRTVVLIDSVAQVTGEDAGRIVVTGSHGGVSAADYAKAVRAALYVFNDAGIGRDEAGVAGLAMLDAAGIAACAVGHTTARIGDAADALENGIVSRANALATAAGFVPGVALGTAIAHALVG</sequence>
<keyword evidence="2" id="KW-1185">Reference proteome</keyword>
<dbReference type="AlphaFoldDB" id="A0A4P6V192"/>
<proteinExistence type="predicted"/>
<evidence type="ECO:0000313" key="1">
    <source>
        <dbReference type="EMBL" id="QBK30623.1"/>
    </source>
</evidence>
<dbReference type="EMBL" id="CP036532">
    <property type="protein sequence ID" value="QBK30623.1"/>
    <property type="molecule type" value="Genomic_DNA"/>
</dbReference>
<dbReference type="RefSeq" id="WP_131616309.1">
    <property type="nucleotide sequence ID" value="NZ_CP036532.1"/>
</dbReference>
<evidence type="ECO:0000313" key="2">
    <source>
        <dbReference type="Proteomes" id="UP000293719"/>
    </source>
</evidence>
<dbReference type="KEGG" id="rpod:E0E05_08445"/>
<organism evidence="1 2">
    <name type="scientific">Roseitalea porphyridii</name>
    <dbReference type="NCBI Taxonomy" id="1852022"/>
    <lineage>
        <taxon>Bacteria</taxon>
        <taxon>Pseudomonadati</taxon>
        <taxon>Pseudomonadota</taxon>
        <taxon>Alphaproteobacteria</taxon>
        <taxon>Hyphomicrobiales</taxon>
        <taxon>Ahrensiaceae</taxon>
        <taxon>Roseitalea</taxon>
    </lineage>
</organism>
<reference evidence="1 2" key="1">
    <citation type="journal article" date="2017" name="Int. J. Syst. Evol. Microbiol.">
        <title>Roseitalea porphyridii gen. nov., sp. nov., isolated from a red alga, and reclassification of Hoeflea suaedae Chung et al. 2013 as Pseudohoeflea suaedae gen. nov., comb. nov.</title>
        <authorList>
            <person name="Hyeon J.W."/>
            <person name="Jeong S.E."/>
            <person name="Baek K."/>
            <person name="Jeon C.O."/>
        </authorList>
    </citation>
    <scope>NUCLEOTIDE SEQUENCE [LARGE SCALE GENOMIC DNA]</scope>
    <source>
        <strain evidence="1 2">MA7-20</strain>
    </source>
</reference>
<dbReference type="OrthoDB" id="1115380at2"/>
<dbReference type="GeneID" id="90767321"/>
<name>A0A4P6V192_9HYPH</name>
<accession>A0A4P6V192</accession>